<dbReference type="Proteomes" id="UP000327111">
    <property type="component" value="Unassembled WGS sequence"/>
</dbReference>
<reference evidence="2 3" key="1">
    <citation type="submission" date="2019-09" db="EMBL/GenBank/DDBJ databases">
        <authorList>
            <person name="Chandra G."/>
            <person name="Truman W A."/>
        </authorList>
    </citation>
    <scope>NUCLEOTIDE SEQUENCE [LARGE SCALE GENOMIC DNA]</scope>
    <source>
        <strain evidence="2">PS854</strain>
    </source>
</reference>
<organism evidence="2 3">
    <name type="scientific">Pseudomonas fluorescens</name>
    <dbReference type="NCBI Taxonomy" id="294"/>
    <lineage>
        <taxon>Bacteria</taxon>
        <taxon>Pseudomonadati</taxon>
        <taxon>Pseudomonadota</taxon>
        <taxon>Gammaproteobacteria</taxon>
        <taxon>Pseudomonadales</taxon>
        <taxon>Pseudomonadaceae</taxon>
        <taxon>Pseudomonas</taxon>
    </lineage>
</organism>
<sequence>MNSWDDQKVRDVPMKNGRYKVIVSGLRTKECDTTFALSAMGLSLREGIIVDAKLNPIPCSTKTKQGKRDTGMHLTKKGNQY</sequence>
<dbReference type="EMBL" id="CABVIF010000018">
    <property type="protein sequence ID" value="VVP54221.1"/>
    <property type="molecule type" value="Genomic_DNA"/>
</dbReference>
<evidence type="ECO:0000313" key="2">
    <source>
        <dbReference type="EMBL" id="VVP54221.1"/>
    </source>
</evidence>
<feature type="region of interest" description="Disordered" evidence="1">
    <location>
        <begin position="60"/>
        <end position="81"/>
    </location>
</feature>
<name>A0A5E7PXF3_PSEFL</name>
<accession>A0A5E7PXF3</accession>
<gene>
    <name evidence="2" type="ORF">PS854_05537</name>
</gene>
<evidence type="ECO:0000313" key="3">
    <source>
        <dbReference type="Proteomes" id="UP000327111"/>
    </source>
</evidence>
<evidence type="ECO:0000256" key="1">
    <source>
        <dbReference type="SAM" id="MobiDB-lite"/>
    </source>
</evidence>
<proteinExistence type="predicted"/>
<dbReference type="AlphaFoldDB" id="A0A5E7PXF3"/>
<protein>
    <submittedName>
        <fullName evidence="2">Uncharacterized protein</fullName>
    </submittedName>
</protein>